<sequence length="270" mass="30672">MPITTASDSLVATTADPIKFLLDELNLEGVTRRLEAKYPTLDIQLMVKDYRRFLVLKYEHRDENATHLSPSPLIDQVWHEHVLDTQSYIPMCLAIGLWIHHDPDGASDHDAANRARRRENTVDSYTARFGPMNQDVWDMDGMCRPYLPGRAPPATTRTGLIRLHDEIEEDVEDASDEEADGRAAKRRRAEKRFTIRVESTEGYTSFMQVTESTPFRAIAAAFLNAHGLSVGCWRFYVHDNRIEPDAESSVRELNVEEGDTLEVVKQQGGC</sequence>
<name>A0A1Y2H8Z3_9FUNG</name>
<dbReference type="CDD" id="cd01763">
    <property type="entry name" value="Ubl_SUMO_like"/>
    <property type="match status" value="1"/>
</dbReference>
<keyword evidence="3" id="KW-1185">Reference proteome</keyword>
<evidence type="ECO:0000259" key="1">
    <source>
        <dbReference type="Pfam" id="PF11976"/>
    </source>
</evidence>
<evidence type="ECO:0000313" key="2">
    <source>
        <dbReference type="EMBL" id="ORZ30985.1"/>
    </source>
</evidence>
<dbReference type="SUPFAM" id="SSF54236">
    <property type="entry name" value="Ubiquitin-like"/>
    <property type="match status" value="1"/>
</dbReference>
<dbReference type="EMBL" id="MCFL01000071">
    <property type="protein sequence ID" value="ORZ30985.1"/>
    <property type="molecule type" value="Genomic_DNA"/>
</dbReference>
<organism evidence="2 3">
    <name type="scientific">Catenaria anguillulae PL171</name>
    <dbReference type="NCBI Taxonomy" id="765915"/>
    <lineage>
        <taxon>Eukaryota</taxon>
        <taxon>Fungi</taxon>
        <taxon>Fungi incertae sedis</taxon>
        <taxon>Blastocladiomycota</taxon>
        <taxon>Blastocladiomycetes</taxon>
        <taxon>Blastocladiales</taxon>
        <taxon>Catenariaceae</taxon>
        <taxon>Catenaria</taxon>
    </lineage>
</organism>
<dbReference type="Gene3D" id="3.10.20.90">
    <property type="entry name" value="Phosphatidylinositol 3-kinase Catalytic Subunit, Chain A, domain 1"/>
    <property type="match status" value="1"/>
</dbReference>
<dbReference type="Pfam" id="PF11976">
    <property type="entry name" value="Rad60-SLD"/>
    <property type="match status" value="1"/>
</dbReference>
<dbReference type="InterPro" id="IPR022617">
    <property type="entry name" value="Rad60/SUMO-like_dom"/>
</dbReference>
<protein>
    <recommendedName>
        <fullName evidence="1">Rad60/SUMO-like domain-containing protein</fullName>
    </recommendedName>
</protein>
<comment type="caution">
    <text evidence="2">The sequence shown here is derived from an EMBL/GenBank/DDBJ whole genome shotgun (WGS) entry which is preliminary data.</text>
</comment>
<reference evidence="2 3" key="1">
    <citation type="submission" date="2016-07" db="EMBL/GenBank/DDBJ databases">
        <title>Pervasive Adenine N6-methylation of Active Genes in Fungi.</title>
        <authorList>
            <consortium name="DOE Joint Genome Institute"/>
            <person name="Mondo S.J."/>
            <person name="Dannebaum R.O."/>
            <person name="Kuo R.C."/>
            <person name="Labutti K."/>
            <person name="Haridas S."/>
            <person name="Kuo A."/>
            <person name="Salamov A."/>
            <person name="Ahrendt S.R."/>
            <person name="Lipzen A."/>
            <person name="Sullivan W."/>
            <person name="Andreopoulos W.B."/>
            <person name="Clum A."/>
            <person name="Lindquist E."/>
            <person name="Daum C."/>
            <person name="Ramamoorthy G.K."/>
            <person name="Gryganskyi A."/>
            <person name="Culley D."/>
            <person name="Magnuson J.K."/>
            <person name="James T.Y."/>
            <person name="O'Malley M.A."/>
            <person name="Stajich J.E."/>
            <person name="Spatafora J.W."/>
            <person name="Visel A."/>
            <person name="Grigoriev I.V."/>
        </authorList>
    </citation>
    <scope>NUCLEOTIDE SEQUENCE [LARGE SCALE GENOMIC DNA]</scope>
    <source>
        <strain evidence="2 3">PL171</strain>
    </source>
</reference>
<accession>A0A1Y2H8Z3</accession>
<dbReference type="STRING" id="765915.A0A1Y2H8Z3"/>
<dbReference type="Proteomes" id="UP000193411">
    <property type="component" value="Unassembled WGS sequence"/>
</dbReference>
<feature type="domain" description="Rad60/SUMO-like" evidence="1">
    <location>
        <begin position="194"/>
        <end position="264"/>
    </location>
</feature>
<evidence type="ECO:0000313" key="3">
    <source>
        <dbReference type="Proteomes" id="UP000193411"/>
    </source>
</evidence>
<dbReference type="AlphaFoldDB" id="A0A1Y2H8Z3"/>
<dbReference type="OrthoDB" id="3553348at2759"/>
<dbReference type="InterPro" id="IPR029071">
    <property type="entry name" value="Ubiquitin-like_domsf"/>
</dbReference>
<gene>
    <name evidence="2" type="ORF">BCR44DRAFT_1443619</name>
</gene>
<proteinExistence type="predicted"/>